<comment type="caution">
    <text evidence="5">The sequence shown here is derived from an EMBL/GenBank/DDBJ whole genome shotgun (WGS) entry which is preliminary data.</text>
</comment>
<dbReference type="CDD" id="cd13836">
    <property type="entry name" value="IHF_B"/>
    <property type="match status" value="1"/>
</dbReference>
<dbReference type="InterPro" id="IPR010992">
    <property type="entry name" value="IHF-like_DNA-bd_dom_sf"/>
</dbReference>
<reference evidence="5 6" key="1">
    <citation type="submission" date="2019-02" db="EMBL/GenBank/DDBJ databases">
        <title>Bacterial novel species Emticicia sp. 17J42-9 isolated from soil.</title>
        <authorList>
            <person name="Jung H.-Y."/>
        </authorList>
    </citation>
    <scope>NUCLEOTIDE SEQUENCE [LARGE SCALE GENOMIC DNA]</scope>
    <source>
        <strain evidence="5 6">17J42-9</strain>
    </source>
</reference>
<evidence type="ECO:0000256" key="4">
    <source>
        <dbReference type="RuleBase" id="RU003939"/>
    </source>
</evidence>
<keyword evidence="2" id="KW-0226">DNA condensation</keyword>
<sequence length="94" mass="10032">MTKAEVISAIADKTGVDKASVSSTLEAFFDTVKDTLAQGDAVYVRGFGSFVNKRRAAKKARNISAKTTVTVPAHSVPGFKPAKEFTEQVKANVK</sequence>
<dbReference type="Pfam" id="PF00216">
    <property type="entry name" value="Bac_DNA_binding"/>
    <property type="match status" value="1"/>
</dbReference>
<gene>
    <name evidence="5" type="ORF">EWM59_00410</name>
</gene>
<dbReference type="PANTHER" id="PTHR33175:SF3">
    <property type="entry name" value="DNA-BINDING PROTEIN HU-BETA"/>
    <property type="match status" value="1"/>
</dbReference>
<dbReference type="PRINTS" id="PR01727">
    <property type="entry name" value="DNABINDINGHU"/>
</dbReference>
<dbReference type="AlphaFoldDB" id="A0A4Q5M5B6"/>
<keyword evidence="3" id="KW-0238">DNA-binding</keyword>
<evidence type="ECO:0000313" key="6">
    <source>
        <dbReference type="Proteomes" id="UP000293162"/>
    </source>
</evidence>
<proteinExistence type="inferred from homology"/>
<evidence type="ECO:0000256" key="3">
    <source>
        <dbReference type="ARBA" id="ARBA00023125"/>
    </source>
</evidence>
<dbReference type="EMBL" id="SEWF01000001">
    <property type="protein sequence ID" value="RYU97618.1"/>
    <property type="molecule type" value="Genomic_DNA"/>
</dbReference>
<dbReference type="SMART" id="SM00411">
    <property type="entry name" value="BHL"/>
    <property type="match status" value="1"/>
</dbReference>
<organism evidence="5 6">
    <name type="scientific">Emticicia agri</name>
    <dbReference type="NCBI Taxonomy" id="2492393"/>
    <lineage>
        <taxon>Bacteria</taxon>
        <taxon>Pseudomonadati</taxon>
        <taxon>Bacteroidota</taxon>
        <taxon>Cytophagia</taxon>
        <taxon>Cytophagales</taxon>
        <taxon>Leadbetterellaceae</taxon>
        <taxon>Emticicia</taxon>
    </lineage>
</organism>
<dbReference type="GO" id="GO:0003677">
    <property type="term" value="F:DNA binding"/>
    <property type="evidence" value="ECO:0007669"/>
    <property type="project" value="UniProtKB-KW"/>
</dbReference>
<dbReference type="GO" id="GO:0030261">
    <property type="term" value="P:chromosome condensation"/>
    <property type="evidence" value="ECO:0007669"/>
    <property type="project" value="UniProtKB-KW"/>
</dbReference>
<dbReference type="OrthoDB" id="9799835at2"/>
<dbReference type="InterPro" id="IPR000119">
    <property type="entry name" value="Hist_DNA-bd"/>
</dbReference>
<accession>A0A4Q5M5B6</accession>
<dbReference type="Proteomes" id="UP000293162">
    <property type="component" value="Unassembled WGS sequence"/>
</dbReference>
<comment type="similarity">
    <text evidence="1 4">Belongs to the bacterial histone-like protein family.</text>
</comment>
<name>A0A4Q5M5B6_9BACT</name>
<protein>
    <submittedName>
        <fullName evidence="5">Integration host factor subunit beta</fullName>
    </submittedName>
</protein>
<evidence type="ECO:0000256" key="2">
    <source>
        <dbReference type="ARBA" id="ARBA00023067"/>
    </source>
</evidence>
<dbReference type="Gene3D" id="4.10.520.10">
    <property type="entry name" value="IHF-like DNA-binding proteins"/>
    <property type="match status" value="1"/>
</dbReference>
<evidence type="ECO:0000256" key="1">
    <source>
        <dbReference type="ARBA" id="ARBA00010529"/>
    </source>
</evidence>
<keyword evidence="6" id="KW-1185">Reference proteome</keyword>
<dbReference type="GO" id="GO:0005829">
    <property type="term" value="C:cytosol"/>
    <property type="evidence" value="ECO:0007669"/>
    <property type="project" value="TreeGrafter"/>
</dbReference>
<dbReference type="SUPFAM" id="SSF47729">
    <property type="entry name" value="IHF-like DNA-binding proteins"/>
    <property type="match status" value="1"/>
</dbReference>
<evidence type="ECO:0000313" key="5">
    <source>
        <dbReference type="EMBL" id="RYU97618.1"/>
    </source>
</evidence>
<dbReference type="GO" id="GO:0030527">
    <property type="term" value="F:structural constituent of chromatin"/>
    <property type="evidence" value="ECO:0007669"/>
    <property type="project" value="InterPro"/>
</dbReference>
<dbReference type="PANTHER" id="PTHR33175">
    <property type="entry name" value="DNA-BINDING PROTEIN HU"/>
    <property type="match status" value="1"/>
</dbReference>